<dbReference type="Gene3D" id="2.170.130.10">
    <property type="entry name" value="TonB-dependent receptor, plug domain"/>
    <property type="match status" value="1"/>
</dbReference>
<dbReference type="AlphaFoldDB" id="A0A444J6G6"/>
<dbReference type="PANTHER" id="PTHR32552">
    <property type="entry name" value="FERRICHROME IRON RECEPTOR-RELATED"/>
    <property type="match status" value="1"/>
</dbReference>
<protein>
    <submittedName>
        <fullName evidence="5">TonB-dependent Receptor Plug Domain</fullName>
    </submittedName>
</protein>
<reference evidence="5 6" key="1">
    <citation type="submission" date="2017-01" db="EMBL/GenBank/DDBJ databases">
        <title>The cable genome- insights into the physiology and evolution of filamentous bacteria capable of sulfide oxidation via long distance electron transfer.</title>
        <authorList>
            <person name="Schreiber L."/>
            <person name="Bjerg J.T."/>
            <person name="Boggild A."/>
            <person name="Van De Vossenberg J."/>
            <person name="Meysman F."/>
            <person name="Nielsen L.P."/>
            <person name="Schramm A."/>
            <person name="Kjeldsen K.U."/>
        </authorList>
    </citation>
    <scope>NUCLEOTIDE SEQUENCE [LARGE SCALE GENOMIC DNA]</scope>
    <source>
        <strain evidence="5">A1</strain>
    </source>
</reference>
<name>A0A444J6G6_9BACT</name>
<dbReference type="PANTHER" id="PTHR32552:SF81">
    <property type="entry name" value="TONB-DEPENDENT OUTER MEMBRANE RECEPTOR"/>
    <property type="match status" value="1"/>
</dbReference>
<dbReference type="GO" id="GO:0006811">
    <property type="term" value="P:monoatomic ion transport"/>
    <property type="evidence" value="ECO:0007669"/>
    <property type="project" value="UniProtKB-KW"/>
</dbReference>
<comment type="similarity">
    <text evidence="3">Belongs to the TonB-dependent receptor family.</text>
</comment>
<keyword evidence="1" id="KW-0406">Ion transport</keyword>
<dbReference type="EMBL" id="MTKP01000121">
    <property type="protein sequence ID" value="RWX48678.1"/>
    <property type="molecule type" value="Genomic_DNA"/>
</dbReference>
<dbReference type="InterPro" id="IPR012910">
    <property type="entry name" value="Plug_dom"/>
</dbReference>
<dbReference type="Proteomes" id="UP000288086">
    <property type="component" value="Unassembled WGS sequence"/>
</dbReference>
<dbReference type="InterPro" id="IPR037066">
    <property type="entry name" value="Plug_dom_sf"/>
</dbReference>
<proteinExistence type="inferred from homology"/>
<keyword evidence="6" id="KW-1185">Reference proteome</keyword>
<evidence type="ECO:0000256" key="1">
    <source>
        <dbReference type="ARBA" id="ARBA00023065"/>
    </source>
</evidence>
<sequence>MVVTATRTPHTLKDVPVETVVINRQNIEQSNAQNAMDILKTVPGITSAMHDDVFGTYTWRANMRGLNFNDGYGPILIDGQRVMG</sequence>
<keyword evidence="5" id="KW-0675">Receptor</keyword>
<keyword evidence="3" id="KW-0472">Membrane</keyword>
<accession>A0A444J6G6</accession>
<comment type="subcellular location">
    <subcellularLocation>
        <location evidence="3">Cell outer membrane</location>
        <topology evidence="3">Multi-pass membrane protein</topology>
    </subcellularLocation>
</comment>
<evidence type="ECO:0000256" key="2">
    <source>
        <dbReference type="ARBA" id="ARBA00023077"/>
    </source>
</evidence>
<keyword evidence="3" id="KW-0812">Transmembrane</keyword>
<evidence type="ECO:0000259" key="4">
    <source>
        <dbReference type="Pfam" id="PF07715"/>
    </source>
</evidence>
<gene>
    <name evidence="5" type="ORF">VT98_11211</name>
</gene>
<keyword evidence="3" id="KW-0998">Cell outer membrane</keyword>
<dbReference type="GO" id="GO:0009279">
    <property type="term" value="C:cell outer membrane"/>
    <property type="evidence" value="ECO:0007669"/>
    <property type="project" value="UniProtKB-SubCell"/>
</dbReference>
<feature type="non-terminal residue" evidence="5">
    <location>
        <position position="84"/>
    </location>
</feature>
<comment type="caution">
    <text evidence="5">The sequence shown here is derived from an EMBL/GenBank/DDBJ whole genome shotgun (WGS) entry which is preliminary data.</text>
</comment>
<keyword evidence="2" id="KW-0798">TonB box</keyword>
<keyword evidence="3" id="KW-0813">Transport</keyword>
<dbReference type="InterPro" id="IPR039426">
    <property type="entry name" value="TonB-dep_rcpt-like"/>
</dbReference>
<feature type="domain" description="TonB-dependent receptor plug" evidence="4">
    <location>
        <begin position="12"/>
        <end position="82"/>
    </location>
</feature>
<evidence type="ECO:0000256" key="3">
    <source>
        <dbReference type="PROSITE-ProRule" id="PRU01360"/>
    </source>
</evidence>
<dbReference type="Pfam" id="PF07715">
    <property type="entry name" value="Plug"/>
    <property type="match status" value="1"/>
</dbReference>
<evidence type="ECO:0000313" key="5">
    <source>
        <dbReference type="EMBL" id="RWX48678.1"/>
    </source>
</evidence>
<evidence type="ECO:0000313" key="6">
    <source>
        <dbReference type="Proteomes" id="UP000288086"/>
    </source>
</evidence>
<organism evidence="5 6">
    <name type="scientific">Candidatus Electrothrix communis</name>
    <dbReference type="NCBI Taxonomy" id="1859133"/>
    <lineage>
        <taxon>Bacteria</taxon>
        <taxon>Pseudomonadati</taxon>
        <taxon>Thermodesulfobacteriota</taxon>
        <taxon>Desulfobulbia</taxon>
        <taxon>Desulfobulbales</taxon>
        <taxon>Desulfobulbaceae</taxon>
        <taxon>Candidatus Electrothrix</taxon>
    </lineage>
</organism>
<keyword evidence="3" id="KW-1134">Transmembrane beta strand</keyword>
<dbReference type="SUPFAM" id="SSF56935">
    <property type="entry name" value="Porins"/>
    <property type="match status" value="1"/>
</dbReference>
<dbReference type="PROSITE" id="PS52016">
    <property type="entry name" value="TONB_DEPENDENT_REC_3"/>
    <property type="match status" value="1"/>
</dbReference>